<dbReference type="OrthoDB" id="10257314at2759"/>
<dbReference type="InterPro" id="IPR042098">
    <property type="entry name" value="TauD-like_sf"/>
</dbReference>
<dbReference type="GO" id="GO:0000907">
    <property type="term" value="F:sulfonate dioxygenase activity"/>
    <property type="evidence" value="ECO:0007669"/>
    <property type="project" value="TreeGrafter"/>
</dbReference>
<evidence type="ECO:0000313" key="9">
    <source>
        <dbReference type="Proteomes" id="UP000249293"/>
    </source>
</evidence>
<dbReference type="FunFam" id="3.60.130.10:FF:000003">
    <property type="entry name" value="Alpha-ketoglutarate-dependent taurine dioxygenase"/>
    <property type="match status" value="1"/>
</dbReference>
<comment type="similarity">
    <text evidence="2">Belongs to the TfdA dioxygenase family.</text>
</comment>
<accession>A0A2U9R0X2</accession>
<proteinExistence type="inferred from homology"/>
<dbReference type="SUPFAM" id="SSF51197">
    <property type="entry name" value="Clavaminate synthase-like"/>
    <property type="match status" value="1"/>
</dbReference>
<dbReference type="Gene3D" id="3.60.130.10">
    <property type="entry name" value="Clavaminate synthase-like"/>
    <property type="match status" value="1"/>
</dbReference>
<dbReference type="KEGG" id="pkz:C5L36_0B00450"/>
<dbReference type="GeneID" id="40382543"/>
<dbReference type="PANTHER" id="PTHR30468">
    <property type="entry name" value="ALPHA-KETOGLUTARATE-DEPENDENT SULFONATE DIOXYGENASE"/>
    <property type="match status" value="1"/>
</dbReference>
<keyword evidence="9" id="KW-1185">Reference proteome</keyword>
<gene>
    <name evidence="8" type="ORF">C5L36_0B00450</name>
</gene>
<keyword evidence="5" id="KW-0560">Oxidoreductase</keyword>
<evidence type="ECO:0000256" key="4">
    <source>
        <dbReference type="ARBA" id="ARBA00022964"/>
    </source>
</evidence>
<feature type="domain" description="TauD/TfdA-like" evidence="7">
    <location>
        <begin position="108"/>
        <end position="377"/>
    </location>
</feature>
<organism evidence="8 9">
    <name type="scientific">Pichia kudriavzevii</name>
    <name type="common">Yeast</name>
    <name type="synonym">Issatchenkia orientalis</name>
    <dbReference type="NCBI Taxonomy" id="4909"/>
    <lineage>
        <taxon>Eukaryota</taxon>
        <taxon>Fungi</taxon>
        <taxon>Dikarya</taxon>
        <taxon>Ascomycota</taxon>
        <taxon>Saccharomycotina</taxon>
        <taxon>Pichiomycetes</taxon>
        <taxon>Pichiales</taxon>
        <taxon>Pichiaceae</taxon>
        <taxon>Pichia</taxon>
    </lineage>
</organism>
<dbReference type="EMBL" id="CP028774">
    <property type="protein sequence ID" value="AWU74778.1"/>
    <property type="molecule type" value="Genomic_DNA"/>
</dbReference>
<keyword evidence="3" id="KW-0479">Metal-binding</keyword>
<dbReference type="InterPro" id="IPR003819">
    <property type="entry name" value="TauD/TfdA-like"/>
</dbReference>
<name>A0A2U9R0X2_PICKU</name>
<dbReference type="AlphaFoldDB" id="A0A2U9R0X2"/>
<dbReference type="PANTHER" id="PTHR30468:SF1">
    <property type="entry name" value="ALPHA-KETOGLUTARATE-DEPENDENT SULFONATE DIOXYGENASE"/>
    <property type="match status" value="1"/>
</dbReference>
<keyword evidence="6" id="KW-0408">Iron</keyword>
<dbReference type="GO" id="GO:0005737">
    <property type="term" value="C:cytoplasm"/>
    <property type="evidence" value="ECO:0007669"/>
    <property type="project" value="TreeGrafter"/>
</dbReference>
<dbReference type="RefSeq" id="XP_029320255.1">
    <property type="nucleotide sequence ID" value="XM_029464396.1"/>
</dbReference>
<evidence type="ECO:0000256" key="2">
    <source>
        <dbReference type="ARBA" id="ARBA00005896"/>
    </source>
</evidence>
<evidence type="ECO:0000256" key="1">
    <source>
        <dbReference type="ARBA" id="ARBA00001954"/>
    </source>
</evidence>
<evidence type="ECO:0000313" key="8">
    <source>
        <dbReference type="EMBL" id="AWU74778.1"/>
    </source>
</evidence>
<dbReference type="GO" id="GO:0046872">
    <property type="term" value="F:metal ion binding"/>
    <property type="evidence" value="ECO:0007669"/>
    <property type="project" value="UniProtKB-KW"/>
</dbReference>
<keyword evidence="4" id="KW-0223">Dioxygenase</keyword>
<evidence type="ECO:0000259" key="7">
    <source>
        <dbReference type="Pfam" id="PF02668"/>
    </source>
</evidence>
<dbReference type="VEuPathDB" id="FungiDB:C5L36_0B00450"/>
<dbReference type="Pfam" id="PF02668">
    <property type="entry name" value="TauD"/>
    <property type="match status" value="1"/>
</dbReference>
<evidence type="ECO:0000256" key="6">
    <source>
        <dbReference type="ARBA" id="ARBA00023004"/>
    </source>
</evidence>
<protein>
    <recommendedName>
        <fullName evidence="7">TauD/TfdA-like domain-containing protein</fullName>
    </recommendedName>
</protein>
<evidence type="ECO:0000256" key="5">
    <source>
        <dbReference type="ARBA" id="ARBA00023002"/>
    </source>
</evidence>
<sequence>MKRKDLHLYSQYKHLQGLQHKPTMATFQRLDHDAAIHFDKDASTETKDYLTISEDRLKELKYPEWAPTWEKKHDHQFDHIPVFKHIDRGFYGDSEFKSLKDADGVTFKHVSPKLGLEVDGIQLSDLSDKQKDDLALLVETYGVVAFRNQDFKNQSFEEIKDWGRYFGPLHIHPTSGAPLNQPEFHLTFTKGSISEQKKLFKTKLNNISWHSDVAYENQPPGITAFAMLQSGPSGGDTQFLDMFEIYDRLSPLMKSILDGLRALNTSRDQANDAIASGSIQRKNPIDSIHPVVRYHPVLKRKCLFVNRGFTRQILGLKTEESDYLLSFLFDHIQSCLDAHVRLSWDENTVVVWDNRRVLHTRTTDWDTDEIRHAFRVTTVAERPVSTKEEYESWTPELEKSNININDFVISLGPEEYYEKFYT</sequence>
<evidence type="ECO:0000256" key="3">
    <source>
        <dbReference type="ARBA" id="ARBA00022723"/>
    </source>
</evidence>
<comment type="cofactor">
    <cofactor evidence="1">
        <name>Fe(2+)</name>
        <dbReference type="ChEBI" id="CHEBI:29033"/>
    </cofactor>
</comment>
<dbReference type="InterPro" id="IPR051323">
    <property type="entry name" value="AtsK-like"/>
</dbReference>
<dbReference type="GO" id="GO:0044273">
    <property type="term" value="P:sulfur compound catabolic process"/>
    <property type="evidence" value="ECO:0007669"/>
    <property type="project" value="TreeGrafter"/>
</dbReference>
<dbReference type="Proteomes" id="UP000249293">
    <property type="component" value="Chromosome 2"/>
</dbReference>
<reference evidence="8 9" key="1">
    <citation type="submission" date="2018-06" db="EMBL/GenBank/DDBJ databases">
        <title>Population genomics shows no distinction between pathogenic Candida krusei and environmental Pichia kudriavzevii: One species, four names.</title>
        <authorList>
            <person name="Douglass A.P."/>
            <person name="Offei B."/>
            <person name="Braun-Galleani S."/>
            <person name="Coughlan A.Y."/>
            <person name="Martos A."/>
            <person name="Ortiz-Merino R.A."/>
            <person name="Byrne K.P."/>
            <person name="Wolfe K.H."/>
        </authorList>
    </citation>
    <scope>NUCLEOTIDE SEQUENCE [LARGE SCALE GENOMIC DNA]</scope>
    <source>
        <strain evidence="8 9">CBS573</strain>
    </source>
</reference>